<protein>
    <recommendedName>
        <fullName evidence="4">Carnitine dehydratase</fullName>
    </recommendedName>
</protein>
<evidence type="ECO:0000256" key="1">
    <source>
        <dbReference type="SAM" id="MobiDB-lite"/>
    </source>
</evidence>
<dbReference type="Proteomes" id="UP000197468">
    <property type="component" value="Unassembled WGS sequence"/>
</dbReference>
<dbReference type="SUPFAM" id="SSF89796">
    <property type="entry name" value="CoA-transferase family III (CaiB/BaiF)"/>
    <property type="match status" value="1"/>
</dbReference>
<evidence type="ECO:0000313" key="3">
    <source>
        <dbReference type="Proteomes" id="UP000197468"/>
    </source>
</evidence>
<dbReference type="GO" id="GO:0003824">
    <property type="term" value="F:catalytic activity"/>
    <property type="evidence" value="ECO:0007669"/>
    <property type="project" value="InterPro"/>
</dbReference>
<feature type="region of interest" description="Disordered" evidence="1">
    <location>
        <begin position="328"/>
        <end position="371"/>
    </location>
</feature>
<dbReference type="PANTHER" id="PTHR48228:SF5">
    <property type="entry name" value="ALPHA-METHYLACYL-COA RACEMASE"/>
    <property type="match status" value="1"/>
</dbReference>
<gene>
    <name evidence="2" type="ORF">CDN99_14425</name>
</gene>
<dbReference type="OrthoDB" id="5294844at2"/>
<evidence type="ECO:0008006" key="4">
    <source>
        <dbReference type="Google" id="ProtNLM"/>
    </source>
</evidence>
<dbReference type="InterPro" id="IPR023606">
    <property type="entry name" value="CoA-Trfase_III_dom_1_sf"/>
</dbReference>
<accession>A0A246J8X5</accession>
<dbReference type="Pfam" id="PF02515">
    <property type="entry name" value="CoA_transf_3"/>
    <property type="match status" value="1"/>
</dbReference>
<dbReference type="InterPro" id="IPR050509">
    <property type="entry name" value="CoA-transferase_III"/>
</dbReference>
<dbReference type="AlphaFoldDB" id="A0A246J8X5"/>
<dbReference type="EMBL" id="NIOF01000006">
    <property type="protein sequence ID" value="OWQ88688.1"/>
    <property type="molecule type" value="Genomic_DNA"/>
</dbReference>
<proteinExistence type="predicted"/>
<dbReference type="PANTHER" id="PTHR48228">
    <property type="entry name" value="SUCCINYL-COA--D-CITRAMALATE COA-TRANSFERASE"/>
    <property type="match status" value="1"/>
</dbReference>
<organism evidence="2 3">
    <name type="scientific">Roseateles aquatilis</name>
    <dbReference type="NCBI Taxonomy" id="431061"/>
    <lineage>
        <taxon>Bacteria</taxon>
        <taxon>Pseudomonadati</taxon>
        <taxon>Pseudomonadota</taxon>
        <taxon>Betaproteobacteria</taxon>
        <taxon>Burkholderiales</taxon>
        <taxon>Sphaerotilaceae</taxon>
        <taxon>Roseateles</taxon>
    </lineage>
</organism>
<dbReference type="Gene3D" id="3.30.1540.10">
    <property type="entry name" value="formyl-coa transferase, domain 3"/>
    <property type="match status" value="1"/>
</dbReference>
<dbReference type="InterPro" id="IPR003673">
    <property type="entry name" value="CoA-Trfase_fam_III"/>
</dbReference>
<dbReference type="RefSeq" id="WP_088385575.1">
    <property type="nucleotide sequence ID" value="NZ_NIOF01000006.1"/>
</dbReference>
<dbReference type="InterPro" id="IPR044855">
    <property type="entry name" value="CoA-Trfase_III_dom3_sf"/>
</dbReference>
<dbReference type="Gene3D" id="3.40.50.10540">
    <property type="entry name" value="Crotonobetainyl-coa:carnitine coa-transferase, domain 1"/>
    <property type="match status" value="1"/>
</dbReference>
<evidence type="ECO:0000313" key="2">
    <source>
        <dbReference type="EMBL" id="OWQ88688.1"/>
    </source>
</evidence>
<comment type="caution">
    <text evidence="2">The sequence shown here is derived from an EMBL/GenBank/DDBJ whole genome shotgun (WGS) entry which is preliminary data.</text>
</comment>
<reference evidence="2 3" key="1">
    <citation type="journal article" date="2008" name="Int. J. Syst. Evol. Microbiol.">
        <title>Description of Roseateles aquatilis sp. nov. and Roseateles terrae sp. nov., in the class Betaproteobacteria, and emended description of the genus Roseateles.</title>
        <authorList>
            <person name="Gomila M."/>
            <person name="Bowien B."/>
            <person name="Falsen E."/>
            <person name="Moore E.R."/>
            <person name="Lalucat J."/>
        </authorList>
    </citation>
    <scope>NUCLEOTIDE SEQUENCE [LARGE SCALE GENOMIC DNA]</scope>
    <source>
        <strain evidence="2 3">CCUG 48205</strain>
    </source>
</reference>
<keyword evidence="3" id="KW-1185">Reference proteome</keyword>
<sequence length="371" mass="39172">MDASRETHGSGPLAGLRIVEFAGIGPAPFASMVLSDFGAEVTVIERPGGETRLGGGSALNRGKRIVEADLKSPAGLARVRELLASADALIEGFRPGVMERLGLGPDTLCAAHPRLVYARLTGWGQTGPLARTAGHDINYVALTGLMPAAARAGAGPALPATLLGDIGGGALTMLFGLMAALWESQRSGRGQVIDAAVVDGVSYMGTLVQALRVGGHWEDDPVRNFFLHRSHFYDCFECADGRWLSLGAIEAPFYEELMARLGFSPVPAQDDPAQWPTLRAAVEARIHSQPLAHWVTVFDGSDACVAPVLTAAEAPHHPHQQARRNFFMQDGGTWPQPAPKLSRTPASPGRSSMTHSGAIGVTPESIPDKAD</sequence>
<name>A0A246J8X5_9BURK</name>